<dbReference type="PANTHER" id="PTHR37309:SF1">
    <property type="entry name" value="SLR0284 PROTEIN"/>
    <property type="match status" value="1"/>
</dbReference>
<evidence type="ECO:0000313" key="3">
    <source>
        <dbReference type="Proteomes" id="UP000470875"/>
    </source>
</evidence>
<evidence type="ECO:0000256" key="1">
    <source>
        <dbReference type="SAM" id="Phobius"/>
    </source>
</evidence>
<keyword evidence="1" id="KW-0472">Membrane</keyword>
<dbReference type="InterPro" id="IPR007165">
    <property type="entry name" value="Phage_holin_4_2"/>
</dbReference>
<comment type="caution">
    <text evidence="2">The sequence shown here is derived from an EMBL/GenBank/DDBJ whole genome shotgun (WGS) entry which is preliminary data.</text>
</comment>
<gene>
    <name evidence="2" type="ORF">FYJ24_00070</name>
</gene>
<feature type="transmembrane region" description="Helical" evidence="1">
    <location>
        <begin position="74"/>
        <end position="97"/>
    </location>
</feature>
<feature type="transmembrane region" description="Helical" evidence="1">
    <location>
        <begin position="46"/>
        <end position="67"/>
    </location>
</feature>
<dbReference type="PANTHER" id="PTHR37309">
    <property type="entry name" value="SLR0284 PROTEIN"/>
    <property type="match status" value="1"/>
</dbReference>
<keyword evidence="3" id="KW-1185">Reference proteome</keyword>
<dbReference type="Pfam" id="PF04020">
    <property type="entry name" value="Phage_holin_4_2"/>
    <property type="match status" value="1"/>
</dbReference>
<feature type="transmembrane region" description="Helical" evidence="1">
    <location>
        <begin position="7"/>
        <end position="26"/>
    </location>
</feature>
<keyword evidence="1" id="KW-1133">Transmembrane helix</keyword>
<protein>
    <submittedName>
        <fullName evidence="2">Phage holin family protein</fullName>
    </submittedName>
</protein>
<evidence type="ECO:0000313" key="2">
    <source>
        <dbReference type="EMBL" id="MSS83188.1"/>
    </source>
</evidence>
<feature type="transmembrane region" description="Helical" evidence="1">
    <location>
        <begin position="109"/>
        <end position="131"/>
    </location>
</feature>
<dbReference type="AlphaFoldDB" id="A0A6N7W4Z2"/>
<dbReference type="EMBL" id="VULO01000001">
    <property type="protein sequence ID" value="MSS83188.1"/>
    <property type="molecule type" value="Genomic_DNA"/>
</dbReference>
<organism evidence="2 3">
    <name type="scientific">Scrofimicrobium canadense</name>
    <dbReference type="NCBI Taxonomy" id="2652290"/>
    <lineage>
        <taxon>Bacteria</taxon>
        <taxon>Bacillati</taxon>
        <taxon>Actinomycetota</taxon>
        <taxon>Actinomycetes</taxon>
        <taxon>Actinomycetales</taxon>
        <taxon>Actinomycetaceae</taxon>
        <taxon>Scrofimicrobium</taxon>
    </lineage>
</organism>
<accession>A0A6N7W4Z2</accession>
<reference evidence="2 3" key="1">
    <citation type="submission" date="2019-08" db="EMBL/GenBank/DDBJ databases">
        <title>In-depth cultivation of the pig gut microbiome towards novel bacterial diversity and tailored functional studies.</title>
        <authorList>
            <person name="Wylensek D."/>
            <person name="Hitch T.C.A."/>
            <person name="Clavel T."/>
        </authorList>
    </citation>
    <scope>NUCLEOTIDE SEQUENCE [LARGE SCALE GENOMIC DNA]</scope>
    <source>
        <strain evidence="2 3">WB03_NA08</strain>
    </source>
</reference>
<dbReference type="Proteomes" id="UP000470875">
    <property type="component" value="Unassembled WGS sequence"/>
</dbReference>
<name>A0A6N7W4Z2_9ACTO</name>
<proteinExistence type="predicted"/>
<keyword evidence="1" id="KW-0812">Transmembrane</keyword>
<sequence length="136" mass="14861">MDMQRWCLISMRFLVRLVGNMVGLWLAAEWIPGVQVIEGEETWQTWAYLAVIAAILTAVGSLVRPLIKVIAFPLYILTFGLFSLITNVIVLQLAAWASRTVGVPISFDSWGATFLAATLVAIISAIIVGILGRATK</sequence>